<evidence type="ECO:0000256" key="2">
    <source>
        <dbReference type="ARBA" id="ARBA00004586"/>
    </source>
</evidence>
<protein>
    <recommendedName>
        <fullName evidence="17">Protein transport protein Sec24-like</fullName>
    </recommendedName>
</protein>
<proteinExistence type="inferred from homology"/>
<keyword evidence="4" id="KW-0813">Transport</keyword>
<evidence type="ECO:0000256" key="4">
    <source>
        <dbReference type="ARBA" id="ARBA00022448"/>
    </source>
</evidence>
<sequence length="1107" mass="120251">MSRLVRQTCGAHPKETRAHCSSTLASTSFLFGTFFSVSPNRLQIPISLPPGRSAAVAAPISVMRPSMGNERPPGRPVSGFMPGFAPSAPPPSGAPFTAATGLARPGGTVGPFAPPPLQHGAPVPQAVAPPGAPFGAAPPAAMGGYRGPAPPQGPFGAGPPPQRPFTTSPSPQGGPFSTVASPQGPFGAAPSSQGPFGPAPPSHGPFGTAPPSQGPLGATSPPAQGPYSAAPPSHGPFATAPLPFRPPIAPPQPQSPTTGSAMPPSTYVRPPQVQSQQPPVQPMQGYYPGGPPSNPQFPMSRPTFQQPMQSMPPPPMGPPSAYSNQPSYPATAPPMGTLQSLVEDFQSLSLSSAPGSLDPGADVKGLPRPLEGDEEPAKVLEAYPLNCHPRYFRLTTHTIPASQSLVSRWHLPLGAVVHPLAESPDGEEVPVVNFGTAGVIRCRRCRTYINPYATFADAGRKWRCNLCTLLNDVPGEYFCALDASGRRYDTDQRPELSKGTVEFVAPTEYMVRPPMPPSYFFLIDVSVSAVRSGLLEVVARTIKSCLDDLLGFPRTQIGFLTFDSTLHFHNFKSSLSQPQMMVVADLDDVFLPLPDDLLVNLVDSREVVETFLDSLPNMFHDNVNLESALGPALKAAFMVMGQMGGKLLVFQSTLPSLGIGRLRLRGDDVRAYGTDKEHLLRVPEDPFYKQMAAEFTKNQIAVDIFSLSDKYCDIASLGSLAKYTGGQVYHYPSFQATTHGEKLNHELSRNLTRETAWESVMRIRCGKGVRFTTYHGHFMLRSTDLLALPAVDSDKAFAMQLSLEETLMTTQTVYFQVALLYTSSSGERRIRVHTAAAPVVTDLSEMYRQADTGAIVSLLARIAVENSLSDKLDSVRQQLQLKLVRSLKEYRNLYVVQHRIGGRLIYPESLRYLPLYILAICKSLALRGGYADVSLDERCAAGFSMMILPARRLLNFIYPSLYRLDEVLTVEPERIDGSLRRVPLTLQCLDTAGLYLLDDGFTFLVWLGRTLQPELANNILGVSLGNFPDLSKIQLRECDNSYSRNFMAVLRTLRDKDSSCFQLPRVVRQGEQPREGFLLLSNLVEDQMAGTSSYMDWILQIHRQTQS</sequence>
<dbReference type="InterPro" id="IPR006900">
    <property type="entry name" value="Sec23/24_helical_dom"/>
</dbReference>
<feature type="domain" description="Sec23/Sec24 trunk" evidence="12">
    <location>
        <begin position="514"/>
        <end position="751"/>
    </location>
</feature>
<dbReference type="Gene3D" id="1.20.120.730">
    <property type="entry name" value="Sec23/Sec24 helical domain"/>
    <property type="match status" value="1"/>
</dbReference>
<keyword evidence="8" id="KW-0333">Golgi apparatus</keyword>
<dbReference type="Gene3D" id="2.30.30.380">
    <property type="entry name" value="Zn-finger domain of Sec23/24"/>
    <property type="match status" value="1"/>
</dbReference>
<dbReference type="GO" id="GO:0006886">
    <property type="term" value="P:intracellular protein transport"/>
    <property type="evidence" value="ECO:0007669"/>
    <property type="project" value="InterPro"/>
</dbReference>
<dbReference type="Gene3D" id="3.40.50.410">
    <property type="entry name" value="von Willebrand factor, type A domain"/>
    <property type="match status" value="1"/>
</dbReference>
<dbReference type="Pfam" id="PF08033">
    <property type="entry name" value="Sec23_BS"/>
    <property type="match status" value="1"/>
</dbReference>
<name>A0AAD8WQJ4_LOLMU</name>
<feature type="domain" description="Zinc finger Sec23/Sec24-type" evidence="11">
    <location>
        <begin position="440"/>
        <end position="477"/>
    </location>
</feature>
<organism evidence="15 16">
    <name type="scientific">Lolium multiflorum</name>
    <name type="common">Italian ryegrass</name>
    <name type="synonym">Lolium perenne subsp. multiflorum</name>
    <dbReference type="NCBI Taxonomy" id="4521"/>
    <lineage>
        <taxon>Eukaryota</taxon>
        <taxon>Viridiplantae</taxon>
        <taxon>Streptophyta</taxon>
        <taxon>Embryophyta</taxon>
        <taxon>Tracheophyta</taxon>
        <taxon>Spermatophyta</taxon>
        <taxon>Magnoliopsida</taxon>
        <taxon>Liliopsida</taxon>
        <taxon>Poales</taxon>
        <taxon>Poaceae</taxon>
        <taxon>BOP clade</taxon>
        <taxon>Pooideae</taxon>
        <taxon>Poodae</taxon>
        <taxon>Poeae</taxon>
        <taxon>Poeae Chloroplast Group 2 (Poeae type)</taxon>
        <taxon>Loliodinae</taxon>
        <taxon>Loliinae</taxon>
        <taxon>Lolium</taxon>
    </lineage>
</organism>
<evidence type="ECO:0000256" key="10">
    <source>
        <dbReference type="SAM" id="MobiDB-lite"/>
    </source>
</evidence>
<dbReference type="Pfam" id="PF04811">
    <property type="entry name" value="Sec23_trunk"/>
    <property type="match status" value="1"/>
</dbReference>
<evidence type="ECO:0000259" key="14">
    <source>
        <dbReference type="Pfam" id="PF08033"/>
    </source>
</evidence>
<evidence type="ECO:0000256" key="7">
    <source>
        <dbReference type="ARBA" id="ARBA00022927"/>
    </source>
</evidence>
<dbReference type="GO" id="GO:0000139">
    <property type="term" value="C:Golgi membrane"/>
    <property type="evidence" value="ECO:0007669"/>
    <property type="project" value="UniProtKB-SubCell"/>
</dbReference>
<feature type="compositionally biased region" description="Pro residues" evidence="10">
    <location>
        <begin position="243"/>
        <end position="254"/>
    </location>
</feature>
<dbReference type="GO" id="GO:0008270">
    <property type="term" value="F:zinc ion binding"/>
    <property type="evidence" value="ECO:0007669"/>
    <property type="project" value="InterPro"/>
</dbReference>
<dbReference type="SUPFAM" id="SSF82754">
    <property type="entry name" value="C-terminal, gelsolin-like domain of Sec23/24"/>
    <property type="match status" value="1"/>
</dbReference>
<gene>
    <name evidence="15" type="ORF">QYE76_037828</name>
</gene>
<dbReference type="InterPro" id="IPR050550">
    <property type="entry name" value="SEC23_SEC24_subfamily"/>
</dbReference>
<keyword evidence="9" id="KW-0472">Membrane</keyword>
<feature type="compositionally biased region" description="Low complexity" evidence="10">
    <location>
        <begin position="270"/>
        <end position="286"/>
    </location>
</feature>
<evidence type="ECO:0000256" key="8">
    <source>
        <dbReference type="ARBA" id="ARBA00023034"/>
    </source>
</evidence>
<dbReference type="Pfam" id="PF04815">
    <property type="entry name" value="Sec23_helical"/>
    <property type="match status" value="1"/>
</dbReference>
<evidence type="ECO:0000259" key="12">
    <source>
        <dbReference type="Pfam" id="PF04811"/>
    </source>
</evidence>
<dbReference type="Pfam" id="PF04810">
    <property type="entry name" value="zf-Sec23_Sec24"/>
    <property type="match status" value="1"/>
</dbReference>
<dbReference type="GO" id="GO:0090110">
    <property type="term" value="P:COPII-coated vesicle cargo loading"/>
    <property type="evidence" value="ECO:0007669"/>
    <property type="project" value="TreeGrafter"/>
</dbReference>
<keyword evidence="7" id="KW-0653">Protein transport</keyword>
<dbReference type="InterPro" id="IPR036175">
    <property type="entry name" value="Sec23/24_helical_dom_sf"/>
</dbReference>
<evidence type="ECO:0000313" key="15">
    <source>
        <dbReference type="EMBL" id="KAK1676980.1"/>
    </source>
</evidence>
<feature type="compositionally biased region" description="Pro residues" evidence="10">
    <location>
        <begin position="148"/>
        <end position="163"/>
    </location>
</feature>
<dbReference type="InterPro" id="IPR006895">
    <property type="entry name" value="Znf_Sec23_Sec24"/>
</dbReference>
<dbReference type="InterPro" id="IPR012990">
    <property type="entry name" value="Beta-sandwich_Sec23_24"/>
</dbReference>
<dbReference type="Proteomes" id="UP001231189">
    <property type="component" value="Unassembled WGS sequence"/>
</dbReference>
<dbReference type="InterPro" id="IPR006896">
    <property type="entry name" value="Sec23/24_trunk_dom"/>
</dbReference>
<evidence type="ECO:0008006" key="17">
    <source>
        <dbReference type="Google" id="ProtNLM"/>
    </source>
</evidence>
<feature type="domain" description="Sec23/Sec24 beta-sandwich" evidence="14">
    <location>
        <begin position="756"/>
        <end position="840"/>
    </location>
</feature>
<evidence type="ECO:0000256" key="1">
    <source>
        <dbReference type="ARBA" id="ARBA00004394"/>
    </source>
</evidence>
<dbReference type="InterPro" id="IPR036174">
    <property type="entry name" value="Znf_Sec23_Sec24_sf"/>
</dbReference>
<dbReference type="GO" id="GO:0005789">
    <property type="term" value="C:endoplasmic reticulum membrane"/>
    <property type="evidence" value="ECO:0007669"/>
    <property type="project" value="UniProtKB-SubCell"/>
</dbReference>
<evidence type="ECO:0000259" key="11">
    <source>
        <dbReference type="Pfam" id="PF04810"/>
    </source>
</evidence>
<dbReference type="InterPro" id="IPR041742">
    <property type="entry name" value="Sec24-like_trunk_dom"/>
</dbReference>
<reference evidence="15" key="1">
    <citation type="submission" date="2023-07" db="EMBL/GenBank/DDBJ databases">
        <title>A chromosome-level genome assembly of Lolium multiflorum.</title>
        <authorList>
            <person name="Chen Y."/>
            <person name="Copetti D."/>
            <person name="Kolliker R."/>
            <person name="Studer B."/>
        </authorList>
    </citation>
    <scope>NUCLEOTIDE SEQUENCE</scope>
    <source>
        <strain evidence="15">02402/16</strain>
        <tissue evidence="15">Leaf</tissue>
    </source>
</reference>
<evidence type="ECO:0000256" key="6">
    <source>
        <dbReference type="ARBA" id="ARBA00022892"/>
    </source>
</evidence>
<dbReference type="Gene3D" id="3.40.20.10">
    <property type="entry name" value="Severin"/>
    <property type="match status" value="1"/>
</dbReference>
<dbReference type="InterPro" id="IPR036180">
    <property type="entry name" value="Gelsolin-like_dom_sf"/>
</dbReference>
<keyword evidence="16" id="KW-1185">Reference proteome</keyword>
<dbReference type="Gene3D" id="2.60.40.1670">
    <property type="entry name" value="beta-sandwich domain of Sec23/24"/>
    <property type="match status" value="1"/>
</dbReference>
<feature type="compositionally biased region" description="Low complexity" evidence="10">
    <location>
        <begin position="120"/>
        <end position="143"/>
    </location>
</feature>
<comment type="similarity">
    <text evidence="3">Belongs to the SEC23/SEC24 family. SEC24 subfamily.</text>
</comment>
<dbReference type="AlphaFoldDB" id="A0AAD8WQJ4"/>
<evidence type="ECO:0000256" key="3">
    <source>
        <dbReference type="ARBA" id="ARBA00008334"/>
    </source>
</evidence>
<evidence type="ECO:0000256" key="9">
    <source>
        <dbReference type="ARBA" id="ARBA00023136"/>
    </source>
</evidence>
<dbReference type="SUPFAM" id="SSF81811">
    <property type="entry name" value="Helical domain of Sec23/24"/>
    <property type="match status" value="1"/>
</dbReference>
<feature type="region of interest" description="Disordered" evidence="10">
    <location>
        <begin position="104"/>
        <end position="336"/>
    </location>
</feature>
<feature type="domain" description="Sec23/Sec24 helical" evidence="13">
    <location>
        <begin position="851"/>
        <end position="954"/>
    </location>
</feature>
<feature type="region of interest" description="Disordered" evidence="10">
    <location>
        <begin position="350"/>
        <end position="373"/>
    </location>
</feature>
<dbReference type="SUPFAM" id="SSF82919">
    <property type="entry name" value="Zn-finger domain of Sec23/24"/>
    <property type="match status" value="1"/>
</dbReference>
<dbReference type="EMBL" id="JAUUTY010000002">
    <property type="protein sequence ID" value="KAK1676980.1"/>
    <property type="molecule type" value="Genomic_DNA"/>
</dbReference>
<dbReference type="GO" id="GO:0070971">
    <property type="term" value="C:endoplasmic reticulum exit site"/>
    <property type="evidence" value="ECO:0007669"/>
    <property type="project" value="TreeGrafter"/>
</dbReference>
<dbReference type="GO" id="GO:0030127">
    <property type="term" value="C:COPII vesicle coat"/>
    <property type="evidence" value="ECO:0007669"/>
    <property type="project" value="InterPro"/>
</dbReference>
<dbReference type="SUPFAM" id="SSF81995">
    <property type="entry name" value="beta-sandwich domain of Sec23/24"/>
    <property type="match status" value="1"/>
</dbReference>
<evidence type="ECO:0000313" key="16">
    <source>
        <dbReference type="Proteomes" id="UP001231189"/>
    </source>
</evidence>
<accession>A0AAD8WQJ4</accession>
<keyword evidence="5" id="KW-0256">Endoplasmic reticulum</keyword>
<dbReference type="InterPro" id="IPR036465">
    <property type="entry name" value="vWFA_dom_sf"/>
</dbReference>
<comment type="caution">
    <text evidence="15">The sequence shown here is derived from an EMBL/GenBank/DDBJ whole genome shotgun (WGS) entry which is preliminary data.</text>
</comment>
<evidence type="ECO:0000259" key="13">
    <source>
        <dbReference type="Pfam" id="PF04815"/>
    </source>
</evidence>
<dbReference type="GO" id="GO:0000149">
    <property type="term" value="F:SNARE binding"/>
    <property type="evidence" value="ECO:0007669"/>
    <property type="project" value="TreeGrafter"/>
</dbReference>
<dbReference type="SUPFAM" id="SSF53300">
    <property type="entry name" value="vWA-like"/>
    <property type="match status" value="1"/>
</dbReference>
<dbReference type="PANTHER" id="PTHR13803:SF39">
    <property type="entry name" value="SECRETORY 24AB, ISOFORM A"/>
    <property type="match status" value="1"/>
</dbReference>
<comment type="subcellular location">
    <subcellularLocation>
        <location evidence="2">Endoplasmic reticulum membrane</location>
    </subcellularLocation>
    <subcellularLocation>
        <location evidence="1">Golgi apparatus membrane</location>
    </subcellularLocation>
</comment>
<evidence type="ECO:0000256" key="5">
    <source>
        <dbReference type="ARBA" id="ARBA00022824"/>
    </source>
</evidence>
<dbReference type="CDD" id="cd01479">
    <property type="entry name" value="Sec24-like"/>
    <property type="match status" value="1"/>
</dbReference>
<dbReference type="InterPro" id="IPR029006">
    <property type="entry name" value="ADF-H/Gelsolin-like_dom_sf"/>
</dbReference>
<dbReference type="PANTHER" id="PTHR13803">
    <property type="entry name" value="SEC24-RELATED PROTEIN"/>
    <property type="match status" value="1"/>
</dbReference>
<keyword evidence="6" id="KW-0931">ER-Golgi transport</keyword>